<proteinExistence type="predicted"/>
<feature type="compositionally biased region" description="Low complexity" evidence="1">
    <location>
        <begin position="942"/>
        <end position="968"/>
    </location>
</feature>
<sequence length="2017" mass="218341">MACTFLFQVATRPWSPDQGKTREMTKLCNHKRKLLLPSAAASPVASCTPAVSSSTLSSGPTTTSIHANADSPTSPDKARKDGHSKKKKRKLGGIGGIYSGVSVSQLLVQRERAIAAVAASGVQGSPVPNGSQVWPITIPNLQVQQNGQQICHQSLNSPSQNHDVNNCARNPQQRLNQHNMSGMLMNNPLIMNQQSTNYNNMTQQQQQLLQQQQLILQQQQQHQQQQLIQQHISQQQQSQQLLPHQQQLQHMQILQQQQEQQQHQNTMVNQLAQQQAPHYINQLNQQSMHVMQQQQQHLNSQQQQQQQLHLQQIQKHNMQQQQQHLTQEIDQPQSTNYSQHPAESYIHHMQSSQVSNQAALHPQLHQVHQHQMQPQQPQQSQHAMQPQSSDHFQMQIQQQLQQQQQHQQQLSQVCIQPQYPNQQINHHSVDVMQQQTGSAIMTNINATDIQNRHNRASSINDEDLNAKQLQQQQQQQQQLLLHNHSLQRHHVVQNGLPNNSHENVQRMYAQNQVQYPMRNFDPSKGTNTDAKMGHQQQFVLSNHTGRSPNTTHAVEAQQSGMGPNGQPGNLHFNNRTPPWQQNRAATVSHQPSLVTVQNITCNSFDRVPPLHHHIPQPSNWTDEAARKKAKSNKIIVKKQRQHSAVESRTNNGLEHSVSSPVDEFSEKNQQNNNQIGSTFNSSGPSFLEDPSGYLAQQTALLNSTISRQTGVSSSQVGMLNNNPKASPQANHGMHVSNTYNSQPKPSSIASPTSTSSSFASVKNHATSPVVVHSSMTPTSSNNGTDSESSPCQGCVTSADTQSYIQDQYKQQMQRQYLMNTDQREDPVTSSTFSERYQTSNQQQIDSRPIQGGTVSTSHGSPIGTNSPANSDTPTASTPGISQPATPQSLISSQPATPHSYSQPPTPHSHLSGQMPSQTITPQAQQQPSQSLISSNIQEQRSETPSSGTMSSSCIPPSTSPSQTSSSASDNLTPQVKRQITSRQNSLDGYQPHPHAVNAVSRISMNTFGGTSSVITTMASGHTVSSNTITSVLAGRANTATVSINTPSAIPNPAIPNLLPNKPQHQAQSTTLTNVPSASVTTHSTVSHNQSSTMVSKSPLEMVQSVVSSIQVPQTTNVQVHNVLTSGGILKHSAGSTLPPGHILVSSGGQLIMASTGSAINGVMAPPPPKIISNASSMPPLSVSPMVTSVTGAVSQVIPAVAQQVIGQPTVLVNTIQTPVLIQPSVMTMDGIGQNVQIPHLTVATGNVIQNTQSILDTNQDVSRTVNANQGMTINRQPALLSPESAMTKKKGYKKRKANPQTVASMLHIASSQQNAGMLMQSQSNFAQQNFQAQSIGGPMLQALTIVPGKGGAPAQLVMNGQTGAASAQFNAQQIITNPQPTQQINLLQPVNLLNGATGMVQNFPTIQQFIVPGLGSMVMSADGTATLLQDTGNIGMQLQIQNVNGQNVLTPVQSHGSIFNPSQSILAAGPAGMVIRAPQATSGKIIQQHSPGAQFLSPNSGQFLVNGTTSFGNQLSPIVANVSPNQQVTFNTSQVRPPNMQGQQEFIQMNGQTLMVPCATAQNIAVSSASNQQNTTFVQQNTTIVQQQTTMVSNNQIPNFQSATSNGGQAVEPSLNLDQNQSYILSSGMIQGKAASSSPKSGINSPSSDQNIEQQQYVLASSSTTVVEKTAQQNEQHSPLMARHSVSTQTAGNQTNVVQSAMMRQGSPPDTTTHSPGNSQRSNSPAVDTTTHGAASPAPPITARHHSSSTPMVHCVSSSEPDSGDVQVASEDWRMQSIATKEITLNQPSLHGKTYVESTVTTGIQIYTSETLKQAEGVVSTVRCEGREHALGRGIKRKLDSIHSMHSTLHEDQDVAETKDLDDGNHEQWKLMVGDLVWGAARGSPAWPGKVESLGPPGTKTVWVRWYGGGGGRTQVDVKALKSLSEGLEAHHRARKKFRKSRKLNMQLENAIQEAMAELDKMTEASSDHKDLKKSPKVTSLPATSSKGINGAGKSEAKRSSKRAIMDHAKAEQKQCR</sequence>
<dbReference type="OMA" id="REMTKLC"/>
<name>E2A647_CAMFO</name>
<dbReference type="SUPFAM" id="SSF63748">
    <property type="entry name" value="Tudor/PWWP/MBT"/>
    <property type="match status" value="1"/>
</dbReference>
<reference evidence="3 4" key="1">
    <citation type="journal article" date="2010" name="Science">
        <title>Genomic comparison of the ants Camponotus floridanus and Harpegnathos saltator.</title>
        <authorList>
            <person name="Bonasio R."/>
            <person name="Zhang G."/>
            <person name="Ye C."/>
            <person name="Mutti N.S."/>
            <person name="Fang X."/>
            <person name="Qin N."/>
            <person name="Donahue G."/>
            <person name="Yang P."/>
            <person name="Li Q."/>
            <person name="Li C."/>
            <person name="Zhang P."/>
            <person name="Huang Z."/>
            <person name="Berger S.L."/>
            <person name="Reinberg D."/>
            <person name="Wang J."/>
            <person name="Liebig J."/>
        </authorList>
    </citation>
    <scope>NUCLEOTIDE SEQUENCE [LARGE SCALE GENOMIC DNA]</scope>
    <source>
        <strain evidence="4">C129</strain>
    </source>
</reference>
<feature type="compositionally biased region" description="Basic and acidic residues" evidence="1">
    <location>
        <begin position="1995"/>
        <end position="2017"/>
    </location>
</feature>
<accession>E2A647</accession>
<feature type="compositionally biased region" description="Polar residues" evidence="1">
    <location>
        <begin position="667"/>
        <end position="684"/>
    </location>
</feature>
<feature type="compositionally biased region" description="Polar residues" evidence="1">
    <location>
        <begin position="852"/>
        <end position="938"/>
    </location>
</feature>
<dbReference type="GO" id="GO:0005634">
    <property type="term" value="C:nucleus"/>
    <property type="evidence" value="ECO:0007669"/>
    <property type="project" value="TreeGrafter"/>
</dbReference>
<dbReference type="PANTHER" id="PTHR16112:SF16">
    <property type="entry name" value="SIX-BANDED, ISOFORM H"/>
    <property type="match status" value="1"/>
</dbReference>
<feature type="region of interest" description="Disordered" evidence="1">
    <location>
        <begin position="712"/>
        <end position="793"/>
    </location>
</feature>
<feature type="compositionally biased region" description="Low complexity" evidence="1">
    <location>
        <begin position="49"/>
        <end position="64"/>
    </location>
</feature>
<feature type="compositionally biased region" description="Polar residues" evidence="1">
    <location>
        <begin position="642"/>
        <end position="659"/>
    </location>
</feature>
<feature type="region of interest" description="Disordered" evidence="1">
    <location>
        <begin position="363"/>
        <end position="400"/>
    </location>
</feature>
<protein>
    <submittedName>
        <fullName evidence="3">Methyl-CpG-binding domain protein 5</fullName>
    </submittedName>
</protein>
<feature type="region of interest" description="Disordered" evidence="1">
    <location>
        <begin position="639"/>
        <end position="690"/>
    </location>
</feature>
<feature type="compositionally biased region" description="Basic residues" evidence="1">
    <location>
        <begin position="82"/>
        <end position="91"/>
    </location>
</feature>
<feature type="compositionally biased region" description="Polar residues" evidence="1">
    <location>
        <begin position="1748"/>
        <end position="1761"/>
    </location>
</feature>
<dbReference type="OrthoDB" id="641149at2759"/>
<feature type="region of interest" description="Disordered" evidence="1">
    <location>
        <begin position="287"/>
        <end position="339"/>
    </location>
</feature>
<evidence type="ECO:0000313" key="4">
    <source>
        <dbReference type="Proteomes" id="UP000000311"/>
    </source>
</evidence>
<feature type="compositionally biased region" description="Polar residues" evidence="1">
    <location>
        <begin position="712"/>
        <end position="744"/>
    </location>
</feature>
<dbReference type="EMBL" id="GL437108">
    <property type="protein sequence ID" value="EFN71106.1"/>
    <property type="molecule type" value="Genomic_DNA"/>
</dbReference>
<feature type="region of interest" description="Disordered" evidence="1">
    <location>
        <begin position="1630"/>
        <end position="1652"/>
    </location>
</feature>
<dbReference type="Gene3D" id="2.30.30.140">
    <property type="match status" value="1"/>
</dbReference>
<feature type="region of interest" description="Disordered" evidence="1">
    <location>
        <begin position="1702"/>
        <end position="1765"/>
    </location>
</feature>
<feature type="compositionally biased region" description="Polar residues" evidence="1">
    <location>
        <begin position="773"/>
        <end position="793"/>
    </location>
</feature>
<dbReference type="InterPro" id="IPR000313">
    <property type="entry name" value="PWWP_dom"/>
</dbReference>
<feature type="region of interest" description="Disordered" evidence="1">
    <location>
        <begin position="821"/>
        <end position="993"/>
    </location>
</feature>
<dbReference type="InParanoid" id="E2A647"/>
<dbReference type="STRING" id="104421.E2A647"/>
<dbReference type="GO" id="GO:0003682">
    <property type="term" value="F:chromatin binding"/>
    <property type="evidence" value="ECO:0007669"/>
    <property type="project" value="TreeGrafter"/>
</dbReference>
<feature type="region of interest" description="Disordered" evidence="1">
    <location>
        <begin position="1961"/>
        <end position="2017"/>
    </location>
</feature>
<evidence type="ECO:0000256" key="1">
    <source>
        <dbReference type="SAM" id="MobiDB-lite"/>
    </source>
</evidence>
<organism evidence="4">
    <name type="scientific">Camponotus floridanus</name>
    <name type="common">Florida carpenter ant</name>
    <dbReference type="NCBI Taxonomy" id="104421"/>
    <lineage>
        <taxon>Eukaryota</taxon>
        <taxon>Metazoa</taxon>
        <taxon>Ecdysozoa</taxon>
        <taxon>Arthropoda</taxon>
        <taxon>Hexapoda</taxon>
        <taxon>Insecta</taxon>
        <taxon>Pterygota</taxon>
        <taxon>Neoptera</taxon>
        <taxon>Endopterygota</taxon>
        <taxon>Hymenoptera</taxon>
        <taxon>Apocrita</taxon>
        <taxon>Aculeata</taxon>
        <taxon>Formicoidea</taxon>
        <taxon>Formicidae</taxon>
        <taxon>Formicinae</taxon>
        <taxon>Camponotus</taxon>
    </lineage>
</organism>
<feature type="domain" description="PWWP" evidence="2">
    <location>
        <begin position="1873"/>
        <end position="1927"/>
    </location>
</feature>
<feature type="compositionally biased region" description="Low complexity" evidence="1">
    <location>
        <begin position="745"/>
        <end position="760"/>
    </location>
</feature>
<feature type="compositionally biased region" description="Polar residues" evidence="1">
    <location>
        <begin position="1977"/>
        <end position="1988"/>
    </location>
</feature>
<evidence type="ECO:0000259" key="2">
    <source>
        <dbReference type="PROSITE" id="PS50812"/>
    </source>
</evidence>
<dbReference type="Proteomes" id="UP000000311">
    <property type="component" value="Unassembled WGS sequence"/>
</dbReference>
<feature type="compositionally biased region" description="Polar residues" evidence="1">
    <location>
        <begin position="827"/>
        <end position="845"/>
    </location>
</feature>
<dbReference type="FunCoup" id="E2A647">
    <property type="interactions" value="131"/>
</dbReference>
<dbReference type="PANTHER" id="PTHR16112">
    <property type="entry name" value="METHYL-CPG BINDING PROTEIN, DROSOPHILA"/>
    <property type="match status" value="1"/>
</dbReference>
<gene>
    <name evidence="3" type="ORF">EAG_06261</name>
</gene>
<feature type="compositionally biased region" description="Low complexity" evidence="1">
    <location>
        <begin position="287"/>
        <end position="331"/>
    </location>
</feature>
<feature type="compositionally biased region" description="Low complexity" evidence="1">
    <location>
        <begin position="1636"/>
        <end position="1648"/>
    </location>
</feature>
<evidence type="ECO:0000313" key="3">
    <source>
        <dbReference type="EMBL" id="EFN71106.1"/>
    </source>
</evidence>
<feature type="region of interest" description="Disordered" evidence="1">
    <location>
        <begin position="49"/>
        <end position="91"/>
    </location>
</feature>
<feature type="compositionally biased region" description="Polar residues" evidence="1">
    <location>
        <begin position="969"/>
        <end position="987"/>
    </location>
</feature>
<feature type="compositionally biased region" description="Polar residues" evidence="1">
    <location>
        <begin position="1708"/>
        <end position="1733"/>
    </location>
</feature>
<dbReference type="GO" id="GO:0010369">
    <property type="term" value="C:chromocenter"/>
    <property type="evidence" value="ECO:0007669"/>
    <property type="project" value="TreeGrafter"/>
</dbReference>
<dbReference type="PROSITE" id="PS50812">
    <property type="entry name" value="PWWP"/>
    <property type="match status" value="1"/>
</dbReference>
<dbReference type="CDD" id="cd20141">
    <property type="entry name" value="PWWP_MBD5"/>
    <property type="match status" value="1"/>
</dbReference>
<keyword evidence="4" id="KW-1185">Reference proteome</keyword>
<feature type="compositionally biased region" description="Basic and acidic residues" evidence="1">
    <location>
        <begin position="1961"/>
        <end position="1974"/>
    </location>
</feature>
<dbReference type="Pfam" id="PF00855">
    <property type="entry name" value="PWWP"/>
    <property type="match status" value="1"/>
</dbReference>